<reference evidence="2" key="1">
    <citation type="submission" date="2017-06" db="EMBL/GenBank/DDBJ databases">
        <authorList>
            <person name="Cremers G."/>
        </authorList>
    </citation>
    <scope>NUCLEOTIDE SEQUENCE [LARGE SCALE GENOMIC DNA]</scope>
</reference>
<evidence type="ECO:0000313" key="2">
    <source>
        <dbReference type="Proteomes" id="UP000218615"/>
    </source>
</evidence>
<protein>
    <submittedName>
        <fullName evidence="1">Uncharacterized protein</fullName>
    </submittedName>
</protein>
<keyword evidence="2" id="KW-1185">Reference proteome</keyword>
<proteinExistence type="predicted"/>
<name>A0A284VPH7_9EURY</name>
<dbReference type="Proteomes" id="UP000218615">
    <property type="component" value="Unassembled WGS sequence"/>
</dbReference>
<gene>
    <name evidence="1" type="ORF">MNV_2350007</name>
</gene>
<dbReference type="EMBL" id="FZMP01000152">
    <property type="protein sequence ID" value="SNQ61129.1"/>
    <property type="molecule type" value="Genomic_DNA"/>
</dbReference>
<dbReference type="AlphaFoldDB" id="A0A284VPH7"/>
<accession>A0A284VPH7</accession>
<evidence type="ECO:0000313" key="1">
    <source>
        <dbReference type="EMBL" id="SNQ61129.1"/>
    </source>
</evidence>
<sequence length="309" mass="34279">MDYHDSAQKVVTYHTLLKNLGLTTLIYKGLVSFEKAGLSRILDILDGLYRADIISFSIARAIKNGNRSAGTLENLNELVEIIKSIHLEGLELNWDFLRDMSLYPSIIIEKFIKELLGLRAAYADESLLLGNPVGSEAKPVCFGLGEHLFPNCDKGMSLLNAFAHLSSMVYENIRKISLEEDFKNLIVSVMAGYKPLTLTEAHHGGGIADILVPCSNQKFVIIECKLWRYPKQIKKNLEQIAKYIGPDGNCGFLVYYVPKKPRSPLIPLDLPRTNLGHDSVCSSSDAIIEIDVPGHSAKVPVAVLFLLKP</sequence>
<organism evidence="1 2">
    <name type="scientific">Candidatus Methanoperedens nitratireducens</name>
    <dbReference type="NCBI Taxonomy" id="1392998"/>
    <lineage>
        <taxon>Archaea</taxon>
        <taxon>Methanobacteriati</taxon>
        <taxon>Methanobacteriota</taxon>
        <taxon>Stenosarchaea group</taxon>
        <taxon>Methanomicrobia</taxon>
        <taxon>Methanosarcinales</taxon>
        <taxon>ANME-2 cluster</taxon>
        <taxon>Candidatus Methanoperedentaceae</taxon>
        <taxon>Candidatus Methanoperedens</taxon>
    </lineage>
</organism>